<protein>
    <submittedName>
        <fullName evidence="6">Uncharacterized protein</fullName>
    </submittedName>
</protein>
<dbReference type="SUPFAM" id="SSF100920">
    <property type="entry name" value="Heat shock protein 70kD (HSP70), peptide-binding domain"/>
    <property type="match status" value="1"/>
</dbReference>
<comment type="caution">
    <text evidence="6">The sequence shown here is derived from an EMBL/GenBank/DDBJ whole genome shotgun (WGS) entry which is preliminary data.</text>
</comment>
<dbReference type="SUPFAM" id="SSF53067">
    <property type="entry name" value="Actin-like ATPase domain"/>
    <property type="match status" value="2"/>
</dbReference>
<keyword evidence="7" id="KW-1185">Reference proteome</keyword>
<dbReference type="Gene3D" id="3.30.30.30">
    <property type="match status" value="1"/>
</dbReference>
<comment type="similarity">
    <text evidence="1 4">Belongs to the heat shock protein 70 family.</text>
</comment>
<dbReference type="PRINTS" id="PR00301">
    <property type="entry name" value="HEATSHOCK70"/>
</dbReference>
<gene>
    <name evidence="6" type="ORF">EG68_01610</name>
</gene>
<keyword evidence="2 4" id="KW-0547">Nucleotide-binding</keyword>
<dbReference type="InterPro" id="IPR013126">
    <property type="entry name" value="Hsp_70_fam"/>
</dbReference>
<keyword evidence="3 4" id="KW-0067">ATP-binding</keyword>
<dbReference type="OrthoDB" id="6243792at2759"/>
<dbReference type="Proteomes" id="UP000822476">
    <property type="component" value="Unassembled WGS sequence"/>
</dbReference>
<evidence type="ECO:0000256" key="1">
    <source>
        <dbReference type="ARBA" id="ARBA00007381"/>
    </source>
</evidence>
<evidence type="ECO:0000256" key="3">
    <source>
        <dbReference type="ARBA" id="ARBA00022840"/>
    </source>
</evidence>
<dbReference type="PANTHER" id="PTHR19375">
    <property type="entry name" value="HEAT SHOCK PROTEIN 70KDA"/>
    <property type="match status" value="1"/>
</dbReference>
<proteinExistence type="inferred from homology"/>
<organism evidence="6 7">
    <name type="scientific">Paragonimus skrjabini miyazakii</name>
    <dbReference type="NCBI Taxonomy" id="59628"/>
    <lineage>
        <taxon>Eukaryota</taxon>
        <taxon>Metazoa</taxon>
        <taxon>Spiralia</taxon>
        <taxon>Lophotrochozoa</taxon>
        <taxon>Platyhelminthes</taxon>
        <taxon>Trematoda</taxon>
        <taxon>Digenea</taxon>
        <taxon>Plagiorchiida</taxon>
        <taxon>Troglotremata</taxon>
        <taxon>Troglotrematidae</taxon>
        <taxon>Paragonimus</taxon>
    </lineage>
</organism>
<dbReference type="InterPro" id="IPR029047">
    <property type="entry name" value="HSP70_peptide-bd_sf"/>
</dbReference>
<evidence type="ECO:0000256" key="5">
    <source>
        <dbReference type="SAM" id="Coils"/>
    </source>
</evidence>
<accession>A0A8S9ZBU0</accession>
<evidence type="ECO:0000313" key="7">
    <source>
        <dbReference type="Proteomes" id="UP000822476"/>
    </source>
</evidence>
<dbReference type="FunFam" id="3.90.640.10:FF:000010">
    <property type="entry name" value="heat shock 70 kDa protein 14"/>
    <property type="match status" value="1"/>
</dbReference>
<sequence>MSAVGIDIGTSTSCVAVRANNQVQVVPNCFGNYASASYVLFTDTEVIAGEAAKRGAKTNLESVCPGVKMLLAKESKHPDVIKFQRNTFVNMIDDDGTPKVDIASSLRTFEEITGLLLKELKNMAENYLDKQVTKAVLTVPASFTEPQRRTYIDLAKNVGFHEVSLLSDTVAAASQFIRKRRSNKDCTFVVVDFGASKCDMSAFTFTNAVLQTLATVSDDKLGGDELTQNLVNHFVQQLEDMEIIDIKQNRRALFRLREECEEVKCKLSRTQKAVLNLKSVMPDVILNTTVQRSDFEEINYNAFQGIVDLLTKLLQQDEVRSVDIDEIVLIGGSSVIPKFRSTLQTLFNGKTLNHILDIKSDVASGAVIHAEQAFPQLSIMPGTQNRTPVSIGIELLDRIVSVVIKRGTELPATGSVFVTTSKDKQTKLLFRIYACGETQADRGKMLAEFWLDNIEQADCRVPKIEVKFKQNGVLTVSARGTELGRVDIGDLGEEFDALGAKEAEYEKEDRDLVENIKQMNRLEHTAHRLKMKCSGDLQAKCLDIIESINWDRKNRNYREKNYYEEERLKLLKSPCNTQCFCD</sequence>
<reference evidence="6" key="1">
    <citation type="submission" date="2019-07" db="EMBL/GenBank/DDBJ databases">
        <title>Annotation for the trematode Paragonimus miyazaki's.</title>
        <authorList>
            <person name="Choi Y.-J."/>
        </authorList>
    </citation>
    <scope>NUCLEOTIDE SEQUENCE</scope>
    <source>
        <strain evidence="6">Japan</strain>
    </source>
</reference>
<dbReference type="Gene3D" id="2.60.34.10">
    <property type="entry name" value="Substrate Binding Domain Of DNAk, Chain A, domain 1"/>
    <property type="match status" value="1"/>
</dbReference>
<evidence type="ECO:0000256" key="2">
    <source>
        <dbReference type="ARBA" id="ARBA00022741"/>
    </source>
</evidence>
<dbReference type="Pfam" id="PF00012">
    <property type="entry name" value="HSP70"/>
    <property type="match status" value="1"/>
</dbReference>
<dbReference type="GO" id="GO:0140662">
    <property type="term" value="F:ATP-dependent protein folding chaperone"/>
    <property type="evidence" value="ECO:0007669"/>
    <property type="project" value="InterPro"/>
</dbReference>
<dbReference type="Gene3D" id="3.30.420.40">
    <property type="match status" value="2"/>
</dbReference>
<dbReference type="AlphaFoldDB" id="A0A8S9ZBU0"/>
<dbReference type="InterPro" id="IPR043129">
    <property type="entry name" value="ATPase_NBD"/>
</dbReference>
<evidence type="ECO:0000256" key="4">
    <source>
        <dbReference type="RuleBase" id="RU003322"/>
    </source>
</evidence>
<keyword evidence="5" id="KW-0175">Coiled coil</keyword>
<dbReference type="Gene3D" id="3.90.640.10">
    <property type="entry name" value="Actin, Chain A, domain 4"/>
    <property type="match status" value="1"/>
</dbReference>
<dbReference type="GO" id="GO:0005524">
    <property type="term" value="F:ATP binding"/>
    <property type="evidence" value="ECO:0007669"/>
    <property type="project" value="UniProtKB-KW"/>
</dbReference>
<evidence type="ECO:0000313" key="6">
    <source>
        <dbReference type="EMBL" id="KAF7261107.1"/>
    </source>
</evidence>
<name>A0A8S9ZBU0_9TREM</name>
<dbReference type="EMBL" id="JTDE01000485">
    <property type="protein sequence ID" value="KAF7261107.1"/>
    <property type="molecule type" value="Genomic_DNA"/>
</dbReference>
<feature type="coiled-coil region" evidence="5">
    <location>
        <begin position="246"/>
        <end position="273"/>
    </location>
</feature>